<gene>
    <name evidence="3" type="ORF">FSARC_5986</name>
</gene>
<evidence type="ECO:0000256" key="1">
    <source>
        <dbReference type="PROSITE-ProRule" id="PRU00023"/>
    </source>
</evidence>
<dbReference type="Pfam" id="PF22939">
    <property type="entry name" value="WHD_GPIID"/>
    <property type="match status" value="1"/>
</dbReference>
<evidence type="ECO:0000313" key="3">
    <source>
        <dbReference type="EMBL" id="KAF4966314.1"/>
    </source>
</evidence>
<evidence type="ECO:0000313" key="4">
    <source>
        <dbReference type="Proteomes" id="UP000622797"/>
    </source>
</evidence>
<keyword evidence="1" id="KW-0040">ANK repeat</keyword>
<dbReference type="OrthoDB" id="1577640at2759"/>
<dbReference type="PANTHER" id="PTHR10039:SF15">
    <property type="entry name" value="NACHT DOMAIN-CONTAINING PROTEIN"/>
    <property type="match status" value="1"/>
</dbReference>
<dbReference type="Pfam" id="PF12796">
    <property type="entry name" value="Ank_2"/>
    <property type="match status" value="1"/>
</dbReference>
<dbReference type="InterPro" id="IPR002110">
    <property type="entry name" value="Ankyrin_rpt"/>
</dbReference>
<feature type="domain" description="GPI inositol-deacylase winged helix" evidence="2">
    <location>
        <begin position="112"/>
        <end position="196"/>
    </location>
</feature>
<dbReference type="PRINTS" id="PR01415">
    <property type="entry name" value="ANKYRIN"/>
</dbReference>
<dbReference type="InterPro" id="IPR036770">
    <property type="entry name" value="Ankyrin_rpt-contain_sf"/>
</dbReference>
<name>A0A8H4TYG8_9HYPO</name>
<dbReference type="EMBL" id="JABEXW010000298">
    <property type="protein sequence ID" value="KAF4966314.1"/>
    <property type="molecule type" value="Genomic_DNA"/>
</dbReference>
<feature type="repeat" description="ANK" evidence="1">
    <location>
        <begin position="390"/>
        <end position="422"/>
    </location>
</feature>
<organism evidence="3 4">
    <name type="scientific">Fusarium sarcochroum</name>
    <dbReference type="NCBI Taxonomy" id="1208366"/>
    <lineage>
        <taxon>Eukaryota</taxon>
        <taxon>Fungi</taxon>
        <taxon>Dikarya</taxon>
        <taxon>Ascomycota</taxon>
        <taxon>Pezizomycotina</taxon>
        <taxon>Sordariomycetes</taxon>
        <taxon>Hypocreomycetidae</taxon>
        <taxon>Hypocreales</taxon>
        <taxon>Nectriaceae</taxon>
        <taxon>Fusarium</taxon>
        <taxon>Fusarium lateritium species complex</taxon>
    </lineage>
</organism>
<feature type="repeat" description="ANK" evidence="1">
    <location>
        <begin position="322"/>
        <end position="354"/>
    </location>
</feature>
<comment type="caution">
    <text evidence="3">The sequence shown here is derived from an EMBL/GenBank/DDBJ whole genome shotgun (WGS) entry which is preliminary data.</text>
</comment>
<evidence type="ECO:0000259" key="2">
    <source>
        <dbReference type="Pfam" id="PF22939"/>
    </source>
</evidence>
<reference evidence="3" key="1">
    <citation type="journal article" date="2020" name="BMC Genomics">
        <title>Correction to: Identification and distribution of gene clusters required for synthesis of sphingolipid metabolism inhibitors in diverse species of the filamentous fungus Fusarium.</title>
        <authorList>
            <person name="Kim H.S."/>
            <person name="Lohmar J.M."/>
            <person name="Busman M."/>
            <person name="Brown D.W."/>
            <person name="Naumann T.A."/>
            <person name="Divon H.H."/>
            <person name="Lysoe E."/>
            <person name="Uhlig S."/>
            <person name="Proctor R.H."/>
        </authorList>
    </citation>
    <scope>NUCLEOTIDE SEQUENCE</scope>
    <source>
        <strain evidence="3">NRRL 20472</strain>
    </source>
</reference>
<dbReference type="Gene3D" id="1.25.40.20">
    <property type="entry name" value="Ankyrin repeat-containing domain"/>
    <property type="match status" value="1"/>
</dbReference>
<dbReference type="SUPFAM" id="SSF48403">
    <property type="entry name" value="Ankyrin repeat"/>
    <property type="match status" value="1"/>
</dbReference>
<dbReference type="AlphaFoldDB" id="A0A8H4TYG8"/>
<dbReference type="PROSITE" id="PS50088">
    <property type="entry name" value="ANK_REPEAT"/>
    <property type="match status" value="2"/>
</dbReference>
<sequence>MKDIKKEFNWCPSVEISAVPTDIALYVNGHQNMLPRFVGETPGLLQNIQDTLSEAAQGMFLIAQLSLEWLRTEIFVKDLENTLAQLLERGERSDLEQVLGKAYDETMGRIFSQNARHKELARKVLSWIFFAKDKLTTDQVQHALAVKDGDTRLNAKGMNDRGLMVSVCCGLVIVDEASGIIRLVHYTTQEYLSDNEAQWCPDIQAYLTKQFVSYLLLRDFEEGAVRAAYDARSSSLREVSMLPYSSSREPYAMDGLHLAARFGLHGFMDILLEKYDLDSKDGVGQTTSTWAYAAGHKDTAELLIQKSLACEEVSLDVQDSVYEETPLHRAASQGHLEIVEVLDGHGAGTEIKDSTGRTPIVRMILRGRDGIFEVLLKASGGQAEQIFYAEKQSLLSIAVGCDNKEVTQLLLDMGVRVDARDMNEWPYGRAPAREKCRFRPTRQRREFCVDG</sequence>
<keyword evidence="4" id="KW-1185">Reference proteome</keyword>
<dbReference type="PANTHER" id="PTHR10039">
    <property type="entry name" value="AMELOGENIN"/>
    <property type="match status" value="1"/>
</dbReference>
<dbReference type="InterPro" id="IPR054471">
    <property type="entry name" value="GPIID_WHD"/>
</dbReference>
<dbReference type="SMART" id="SM00248">
    <property type="entry name" value="ANK"/>
    <property type="match status" value="5"/>
</dbReference>
<accession>A0A8H4TYG8</accession>
<proteinExistence type="predicted"/>
<protein>
    <recommendedName>
        <fullName evidence="2">GPI inositol-deacylase winged helix domain-containing protein</fullName>
    </recommendedName>
</protein>
<reference evidence="3" key="2">
    <citation type="submission" date="2020-05" db="EMBL/GenBank/DDBJ databases">
        <authorList>
            <person name="Kim H.-S."/>
            <person name="Proctor R.H."/>
            <person name="Brown D.W."/>
        </authorList>
    </citation>
    <scope>NUCLEOTIDE SEQUENCE</scope>
    <source>
        <strain evidence="3">NRRL 20472</strain>
    </source>
</reference>
<dbReference type="Proteomes" id="UP000622797">
    <property type="component" value="Unassembled WGS sequence"/>
</dbReference>
<dbReference type="PROSITE" id="PS50297">
    <property type="entry name" value="ANK_REP_REGION"/>
    <property type="match status" value="1"/>
</dbReference>